<dbReference type="Proteomes" id="UP001341840">
    <property type="component" value="Unassembled WGS sequence"/>
</dbReference>
<evidence type="ECO:0000256" key="1">
    <source>
        <dbReference type="SAM" id="MobiDB-lite"/>
    </source>
</evidence>
<feature type="compositionally biased region" description="Basic residues" evidence="1">
    <location>
        <begin position="24"/>
        <end position="35"/>
    </location>
</feature>
<protein>
    <submittedName>
        <fullName evidence="2">Uncharacterized protein</fullName>
    </submittedName>
</protein>
<accession>A0ABU6QNB8</accession>
<keyword evidence="3" id="KW-1185">Reference proteome</keyword>
<feature type="region of interest" description="Disordered" evidence="1">
    <location>
        <begin position="20"/>
        <end position="125"/>
    </location>
</feature>
<dbReference type="EMBL" id="JASCZI010000723">
    <property type="protein sequence ID" value="MED6113135.1"/>
    <property type="molecule type" value="Genomic_DNA"/>
</dbReference>
<proteinExistence type="predicted"/>
<sequence length="125" mass="14075">MKQEKMMAAGLIKTTKIHVERQGNCKKKVYQKAKKTSSSSSESEYIESSHNSEFGSDETFSLPGSDSEQTMSDNMVRVERRTRSTKDSISELMYPTQEAIDISSSSEDEHEPQPNPIKVVVPKIE</sequence>
<name>A0ABU6QNB8_9FABA</name>
<evidence type="ECO:0000313" key="3">
    <source>
        <dbReference type="Proteomes" id="UP001341840"/>
    </source>
</evidence>
<organism evidence="2 3">
    <name type="scientific">Stylosanthes scabra</name>
    <dbReference type="NCBI Taxonomy" id="79078"/>
    <lineage>
        <taxon>Eukaryota</taxon>
        <taxon>Viridiplantae</taxon>
        <taxon>Streptophyta</taxon>
        <taxon>Embryophyta</taxon>
        <taxon>Tracheophyta</taxon>
        <taxon>Spermatophyta</taxon>
        <taxon>Magnoliopsida</taxon>
        <taxon>eudicotyledons</taxon>
        <taxon>Gunneridae</taxon>
        <taxon>Pentapetalae</taxon>
        <taxon>rosids</taxon>
        <taxon>fabids</taxon>
        <taxon>Fabales</taxon>
        <taxon>Fabaceae</taxon>
        <taxon>Papilionoideae</taxon>
        <taxon>50 kb inversion clade</taxon>
        <taxon>dalbergioids sensu lato</taxon>
        <taxon>Dalbergieae</taxon>
        <taxon>Pterocarpus clade</taxon>
        <taxon>Stylosanthes</taxon>
    </lineage>
</organism>
<feature type="compositionally biased region" description="Low complexity" evidence="1">
    <location>
        <begin position="37"/>
        <end position="53"/>
    </location>
</feature>
<evidence type="ECO:0000313" key="2">
    <source>
        <dbReference type="EMBL" id="MED6113135.1"/>
    </source>
</evidence>
<comment type="caution">
    <text evidence="2">The sequence shown here is derived from an EMBL/GenBank/DDBJ whole genome shotgun (WGS) entry which is preliminary data.</text>
</comment>
<reference evidence="2 3" key="1">
    <citation type="journal article" date="2023" name="Plants (Basel)">
        <title>Bridging the Gap: Combining Genomics and Transcriptomics Approaches to Understand Stylosanthes scabra, an Orphan Legume from the Brazilian Caatinga.</title>
        <authorList>
            <person name="Ferreira-Neto J.R.C."/>
            <person name="da Silva M.D."/>
            <person name="Binneck E."/>
            <person name="de Melo N.F."/>
            <person name="da Silva R.H."/>
            <person name="de Melo A.L.T.M."/>
            <person name="Pandolfi V."/>
            <person name="Bustamante F.O."/>
            <person name="Brasileiro-Vidal A.C."/>
            <person name="Benko-Iseppon A.M."/>
        </authorList>
    </citation>
    <scope>NUCLEOTIDE SEQUENCE [LARGE SCALE GENOMIC DNA]</scope>
    <source>
        <tissue evidence="2">Leaves</tissue>
    </source>
</reference>
<feature type="compositionally biased region" description="Basic and acidic residues" evidence="1">
    <location>
        <begin position="76"/>
        <end position="89"/>
    </location>
</feature>
<feature type="compositionally biased region" description="Polar residues" evidence="1">
    <location>
        <begin position="58"/>
        <end position="73"/>
    </location>
</feature>
<gene>
    <name evidence="2" type="ORF">PIB30_068078</name>
</gene>